<dbReference type="RefSeq" id="WP_224380737.1">
    <property type="nucleotide sequence ID" value="NZ_CP075968.1"/>
</dbReference>
<dbReference type="Proteomes" id="UP000859547">
    <property type="component" value="Unassembled WGS sequence"/>
</dbReference>
<gene>
    <name evidence="1" type="ORF">I9080_001196</name>
</gene>
<organism evidence="1">
    <name type="scientific">Clostridium perfringens</name>
    <dbReference type="NCBI Taxonomy" id="1502"/>
    <lineage>
        <taxon>Bacteria</taxon>
        <taxon>Bacillati</taxon>
        <taxon>Bacillota</taxon>
        <taxon>Clostridia</taxon>
        <taxon>Eubacteriales</taxon>
        <taxon>Clostridiaceae</taxon>
        <taxon>Clostridium</taxon>
    </lineage>
</organism>
<dbReference type="AlphaFoldDB" id="A0A8H9UWH7"/>
<reference evidence="1" key="2">
    <citation type="submission" date="2020-07" db="EMBL/GenBank/DDBJ databases">
        <authorList>
            <consortium name="NCBI Pathogen Detection Project"/>
        </authorList>
    </citation>
    <scope>NUCLEOTIDE SEQUENCE</scope>
    <source>
        <strain evidence="1">C8</strain>
    </source>
</reference>
<protein>
    <submittedName>
        <fullName evidence="1">Uncharacterized protein</fullName>
    </submittedName>
</protein>
<name>A0A8H9UWH7_CLOPF</name>
<evidence type="ECO:0000313" key="1">
    <source>
        <dbReference type="EMBL" id="HAT4307412.1"/>
    </source>
</evidence>
<proteinExistence type="predicted"/>
<comment type="caution">
    <text evidence="1">The sequence shown here is derived from an EMBL/GenBank/DDBJ whole genome shotgun (WGS) entry which is preliminary data.</text>
</comment>
<accession>A0A8H9UWH7</accession>
<dbReference type="EMBL" id="DACTCB010000004">
    <property type="protein sequence ID" value="HAT4307412.1"/>
    <property type="molecule type" value="Genomic_DNA"/>
</dbReference>
<reference evidence="1" key="1">
    <citation type="journal article" date="2018" name="Genome Biol.">
        <title>SKESA: strategic k-mer extension for scrupulous assemblies.</title>
        <authorList>
            <person name="Souvorov A."/>
            <person name="Agarwala R."/>
            <person name="Lipman D.J."/>
        </authorList>
    </citation>
    <scope>NUCLEOTIDE SEQUENCE</scope>
    <source>
        <strain evidence="1">C8</strain>
    </source>
</reference>
<sequence length="111" mass="12944">MANVDKIYNALIDNFDKNELIKLENVKELCDYINILRETVFSDLSTSSFIYAKGVFFSSCSGRKYFIFDDENVVKKITRDINNNIKSIENKYGDVKGKINYDLNIYMKNNN</sequence>